<comment type="caution">
    <text evidence="1">The sequence shown here is derived from an EMBL/GenBank/DDBJ whole genome shotgun (WGS) entry which is preliminary data.</text>
</comment>
<dbReference type="EMBL" id="JAINUG010000191">
    <property type="protein sequence ID" value="KAJ8388714.1"/>
    <property type="molecule type" value="Genomic_DNA"/>
</dbReference>
<organism evidence="1 2">
    <name type="scientific">Aldrovandia affinis</name>
    <dbReference type="NCBI Taxonomy" id="143900"/>
    <lineage>
        <taxon>Eukaryota</taxon>
        <taxon>Metazoa</taxon>
        <taxon>Chordata</taxon>
        <taxon>Craniata</taxon>
        <taxon>Vertebrata</taxon>
        <taxon>Euteleostomi</taxon>
        <taxon>Actinopterygii</taxon>
        <taxon>Neopterygii</taxon>
        <taxon>Teleostei</taxon>
        <taxon>Notacanthiformes</taxon>
        <taxon>Halosauridae</taxon>
        <taxon>Aldrovandia</taxon>
    </lineage>
</organism>
<gene>
    <name evidence="1" type="ORF">AAFF_G00131230</name>
</gene>
<sequence>MWLFASLSPREACGRAQALTRRPGFPLLFLDRVANRANINYLRGLAKEVPEKPGVRVSDGAQLGEARPGSQRRACVNITPTSITFVEARLFVWRFN</sequence>
<evidence type="ECO:0000313" key="2">
    <source>
        <dbReference type="Proteomes" id="UP001221898"/>
    </source>
</evidence>
<protein>
    <submittedName>
        <fullName evidence="1">Uncharacterized protein</fullName>
    </submittedName>
</protein>
<name>A0AAD7RQX1_9TELE</name>
<proteinExistence type="predicted"/>
<accession>A0AAD7RQX1</accession>
<evidence type="ECO:0000313" key="1">
    <source>
        <dbReference type="EMBL" id="KAJ8388714.1"/>
    </source>
</evidence>
<keyword evidence="2" id="KW-1185">Reference proteome</keyword>
<dbReference type="Proteomes" id="UP001221898">
    <property type="component" value="Unassembled WGS sequence"/>
</dbReference>
<dbReference type="AlphaFoldDB" id="A0AAD7RQX1"/>
<reference evidence="1" key="1">
    <citation type="journal article" date="2023" name="Science">
        <title>Genome structures resolve the early diversification of teleost fishes.</title>
        <authorList>
            <person name="Parey E."/>
            <person name="Louis A."/>
            <person name="Montfort J."/>
            <person name="Bouchez O."/>
            <person name="Roques C."/>
            <person name="Iampietro C."/>
            <person name="Lluch J."/>
            <person name="Castinel A."/>
            <person name="Donnadieu C."/>
            <person name="Desvignes T."/>
            <person name="Floi Bucao C."/>
            <person name="Jouanno E."/>
            <person name="Wen M."/>
            <person name="Mejri S."/>
            <person name="Dirks R."/>
            <person name="Jansen H."/>
            <person name="Henkel C."/>
            <person name="Chen W.J."/>
            <person name="Zahm M."/>
            <person name="Cabau C."/>
            <person name="Klopp C."/>
            <person name="Thompson A.W."/>
            <person name="Robinson-Rechavi M."/>
            <person name="Braasch I."/>
            <person name="Lecointre G."/>
            <person name="Bobe J."/>
            <person name="Postlethwait J.H."/>
            <person name="Berthelot C."/>
            <person name="Roest Crollius H."/>
            <person name="Guiguen Y."/>
        </authorList>
    </citation>
    <scope>NUCLEOTIDE SEQUENCE</scope>
    <source>
        <strain evidence="1">NC1722</strain>
    </source>
</reference>